<dbReference type="PANTHER" id="PTHR43335">
    <property type="entry name" value="ABC TRANSPORTER, ATP-BINDING PROTEIN"/>
    <property type="match status" value="1"/>
</dbReference>
<keyword evidence="3" id="KW-0547">Nucleotide-binding</keyword>
<dbReference type="PROSITE" id="PS50893">
    <property type="entry name" value="ABC_TRANSPORTER_2"/>
    <property type="match status" value="1"/>
</dbReference>
<evidence type="ECO:0000259" key="5">
    <source>
        <dbReference type="PROSITE" id="PS50893"/>
    </source>
</evidence>
<reference evidence="6 7" key="1">
    <citation type="submission" date="2023-07" db="EMBL/GenBank/DDBJ databases">
        <title>Comparative genomics of wheat-associated soil bacteria to identify genetic determinants of phenazine resistance.</title>
        <authorList>
            <person name="Mouncey N."/>
        </authorList>
    </citation>
    <scope>NUCLEOTIDE SEQUENCE [LARGE SCALE GENOMIC DNA]</scope>
    <source>
        <strain evidence="6 7">W4I9-1</strain>
    </source>
</reference>
<comment type="caution">
    <text evidence="6">The sequence shown here is derived from an EMBL/GenBank/DDBJ whole genome shotgun (WGS) entry which is preliminary data.</text>
</comment>
<evidence type="ECO:0000313" key="7">
    <source>
        <dbReference type="Proteomes" id="UP001244427"/>
    </source>
</evidence>
<evidence type="ECO:0000256" key="3">
    <source>
        <dbReference type="ARBA" id="ARBA00022741"/>
    </source>
</evidence>
<dbReference type="SMART" id="SM00382">
    <property type="entry name" value="AAA"/>
    <property type="match status" value="1"/>
</dbReference>
<dbReference type="InterPro" id="IPR003593">
    <property type="entry name" value="AAA+_ATPase"/>
</dbReference>
<dbReference type="PANTHER" id="PTHR43335:SF4">
    <property type="entry name" value="ABC TRANSPORTER, ATP-BINDING PROTEIN"/>
    <property type="match status" value="1"/>
</dbReference>
<name>A0AAW8EUB7_9MICO</name>
<protein>
    <submittedName>
        <fullName evidence="6">ABC-2 type transport system ATP-binding protein</fullName>
    </submittedName>
</protein>
<dbReference type="Gene3D" id="3.40.50.300">
    <property type="entry name" value="P-loop containing nucleotide triphosphate hydrolases"/>
    <property type="match status" value="1"/>
</dbReference>
<sequence>MTDTTPHSSNPATLDRATVPAIDGAIQIEHLSKSYGATTVVDDLTFTVHPGTVTGFLGPNGAGKSTTMRMILGLDRPSNGRALIGGRPYAQWPSPTRLVGSLLDASAIHPGRTARAHLSWIARSSAVPASRIDTVLDRVGIADAADRPAGGLSLGMRQRLGLAGALLGDPRVLILDEPLNGLDPEGIVWLRHLLKDFAETGGTVLLSSHLMNEMQATADHVVVIAQGRLIADVSVAELAARTSGTIHVGGDGAAQIIDALAKRGGHVENADDSPDRFTVTGIDPAEINRIAWSHDVTLRELARTGASLETAFLTLTHDQDRRTTKGTTS</sequence>
<evidence type="ECO:0000256" key="4">
    <source>
        <dbReference type="ARBA" id="ARBA00022840"/>
    </source>
</evidence>
<dbReference type="InterPro" id="IPR003439">
    <property type="entry name" value="ABC_transporter-like_ATP-bd"/>
</dbReference>
<dbReference type="GO" id="GO:0016887">
    <property type="term" value="F:ATP hydrolysis activity"/>
    <property type="evidence" value="ECO:0007669"/>
    <property type="project" value="InterPro"/>
</dbReference>
<feature type="domain" description="ABC transporter" evidence="5">
    <location>
        <begin position="26"/>
        <end position="251"/>
    </location>
</feature>
<dbReference type="PROSITE" id="PS00211">
    <property type="entry name" value="ABC_TRANSPORTER_1"/>
    <property type="match status" value="1"/>
</dbReference>
<dbReference type="InterPro" id="IPR017871">
    <property type="entry name" value="ABC_transporter-like_CS"/>
</dbReference>
<evidence type="ECO:0000256" key="2">
    <source>
        <dbReference type="ARBA" id="ARBA00022448"/>
    </source>
</evidence>
<gene>
    <name evidence="6" type="ORF">QFZ53_000700</name>
</gene>
<dbReference type="GO" id="GO:0005524">
    <property type="term" value="F:ATP binding"/>
    <property type="evidence" value="ECO:0007669"/>
    <property type="project" value="UniProtKB-KW"/>
</dbReference>
<dbReference type="Proteomes" id="UP001244427">
    <property type="component" value="Unassembled WGS sequence"/>
</dbReference>
<dbReference type="RefSeq" id="WP_307293553.1">
    <property type="nucleotide sequence ID" value="NZ_JAUSXV010000001.1"/>
</dbReference>
<dbReference type="SUPFAM" id="SSF52540">
    <property type="entry name" value="P-loop containing nucleoside triphosphate hydrolases"/>
    <property type="match status" value="1"/>
</dbReference>
<proteinExistence type="inferred from homology"/>
<dbReference type="AlphaFoldDB" id="A0AAW8EUB7"/>
<dbReference type="InterPro" id="IPR027417">
    <property type="entry name" value="P-loop_NTPase"/>
</dbReference>
<evidence type="ECO:0000256" key="1">
    <source>
        <dbReference type="ARBA" id="ARBA00005417"/>
    </source>
</evidence>
<keyword evidence="4 6" id="KW-0067">ATP-binding</keyword>
<dbReference type="EMBL" id="JAUSXV010000001">
    <property type="protein sequence ID" value="MDQ0646504.1"/>
    <property type="molecule type" value="Genomic_DNA"/>
</dbReference>
<evidence type="ECO:0000313" key="6">
    <source>
        <dbReference type="EMBL" id="MDQ0646504.1"/>
    </source>
</evidence>
<keyword evidence="7" id="KW-1185">Reference proteome</keyword>
<dbReference type="Pfam" id="PF00005">
    <property type="entry name" value="ABC_tran"/>
    <property type="match status" value="1"/>
</dbReference>
<keyword evidence="2" id="KW-0813">Transport</keyword>
<accession>A0AAW8EUB7</accession>
<organism evidence="6 7">
    <name type="scientific">Microbacterium natoriense</name>
    <dbReference type="NCBI Taxonomy" id="284570"/>
    <lineage>
        <taxon>Bacteria</taxon>
        <taxon>Bacillati</taxon>
        <taxon>Actinomycetota</taxon>
        <taxon>Actinomycetes</taxon>
        <taxon>Micrococcales</taxon>
        <taxon>Microbacteriaceae</taxon>
        <taxon>Microbacterium</taxon>
    </lineage>
</organism>
<comment type="similarity">
    <text evidence="1">Belongs to the ABC transporter superfamily.</text>
</comment>